<dbReference type="EMBL" id="ML179193">
    <property type="protein sequence ID" value="THU95739.1"/>
    <property type="molecule type" value="Genomic_DNA"/>
</dbReference>
<feature type="region of interest" description="Disordered" evidence="1">
    <location>
        <begin position="384"/>
        <end position="404"/>
    </location>
</feature>
<dbReference type="AlphaFoldDB" id="A0A4S8M103"/>
<dbReference type="OrthoDB" id="5424058at2759"/>
<reference evidence="3 4" key="1">
    <citation type="journal article" date="2019" name="Nat. Ecol. Evol.">
        <title>Megaphylogeny resolves global patterns of mushroom evolution.</title>
        <authorList>
            <person name="Varga T."/>
            <person name="Krizsan K."/>
            <person name="Foldi C."/>
            <person name="Dima B."/>
            <person name="Sanchez-Garcia M."/>
            <person name="Sanchez-Ramirez S."/>
            <person name="Szollosi G.J."/>
            <person name="Szarkandi J.G."/>
            <person name="Papp V."/>
            <person name="Albert L."/>
            <person name="Andreopoulos W."/>
            <person name="Angelini C."/>
            <person name="Antonin V."/>
            <person name="Barry K.W."/>
            <person name="Bougher N.L."/>
            <person name="Buchanan P."/>
            <person name="Buyck B."/>
            <person name="Bense V."/>
            <person name="Catcheside P."/>
            <person name="Chovatia M."/>
            <person name="Cooper J."/>
            <person name="Damon W."/>
            <person name="Desjardin D."/>
            <person name="Finy P."/>
            <person name="Geml J."/>
            <person name="Haridas S."/>
            <person name="Hughes K."/>
            <person name="Justo A."/>
            <person name="Karasinski D."/>
            <person name="Kautmanova I."/>
            <person name="Kiss B."/>
            <person name="Kocsube S."/>
            <person name="Kotiranta H."/>
            <person name="LaButti K.M."/>
            <person name="Lechner B.E."/>
            <person name="Liimatainen K."/>
            <person name="Lipzen A."/>
            <person name="Lukacs Z."/>
            <person name="Mihaltcheva S."/>
            <person name="Morgado L.N."/>
            <person name="Niskanen T."/>
            <person name="Noordeloos M.E."/>
            <person name="Ohm R.A."/>
            <person name="Ortiz-Santana B."/>
            <person name="Ovrebo C."/>
            <person name="Racz N."/>
            <person name="Riley R."/>
            <person name="Savchenko A."/>
            <person name="Shiryaev A."/>
            <person name="Soop K."/>
            <person name="Spirin V."/>
            <person name="Szebenyi C."/>
            <person name="Tomsovsky M."/>
            <person name="Tulloss R.E."/>
            <person name="Uehling J."/>
            <person name="Grigoriev I.V."/>
            <person name="Vagvolgyi C."/>
            <person name="Papp T."/>
            <person name="Martin F.M."/>
            <person name="Miettinen O."/>
            <person name="Hibbett D.S."/>
            <person name="Nagy L.G."/>
        </authorList>
    </citation>
    <scope>NUCLEOTIDE SEQUENCE [LARGE SCALE GENOMIC DNA]</scope>
    <source>
        <strain evidence="3 4">CBS 962.96</strain>
    </source>
</reference>
<gene>
    <name evidence="3" type="ORF">K435DRAFT_797895</name>
</gene>
<protein>
    <recommendedName>
        <fullName evidence="2">DUF6589 domain-containing protein</fullName>
    </recommendedName>
</protein>
<evidence type="ECO:0000259" key="2">
    <source>
        <dbReference type="Pfam" id="PF20231"/>
    </source>
</evidence>
<evidence type="ECO:0000313" key="4">
    <source>
        <dbReference type="Proteomes" id="UP000297245"/>
    </source>
</evidence>
<name>A0A4S8M103_DENBC</name>
<accession>A0A4S8M103</accession>
<organism evidence="3 4">
    <name type="scientific">Dendrothele bispora (strain CBS 962.96)</name>
    <dbReference type="NCBI Taxonomy" id="1314807"/>
    <lineage>
        <taxon>Eukaryota</taxon>
        <taxon>Fungi</taxon>
        <taxon>Dikarya</taxon>
        <taxon>Basidiomycota</taxon>
        <taxon>Agaricomycotina</taxon>
        <taxon>Agaricomycetes</taxon>
        <taxon>Agaricomycetidae</taxon>
        <taxon>Agaricales</taxon>
        <taxon>Agaricales incertae sedis</taxon>
        <taxon>Dendrothele</taxon>
    </lineage>
</organism>
<dbReference type="InterPro" id="IPR046496">
    <property type="entry name" value="DUF6589"/>
</dbReference>
<feature type="domain" description="DUF6589" evidence="2">
    <location>
        <begin position="150"/>
        <end position="335"/>
    </location>
</feature>
<evidence type="ECO:0000256" key="1">
    <source>
        <dbReference type="SAM" id="MobiDB-lite"/>
    </source>
</evidence>
<keyword evidence="4" id="KW-1185">Reference proteome</keyword>
<dbReference type="Pfam" id="PF20231">
    <property type="entry name" value="DUF6589"/>
    <property type="match status" value="1"/>
</dbReference>
<dbReference type="Proteomes" id="UP000297245">
    <property type="component" value="Unassembled WGS sequence"/>
</dbReference>
<evidence type="ECO:0000313" key="3">
    <source>
        <dbReference type="EMBL" id="THU95739.1"/>
    </source>
</evidence>
<proteinExistence type="predicted"/>
<sequence length="423" mass="48324">MSTEWKSQQEEAKDQEGIRNWLLRQVFAAICAILSIVRSQKANNFQVVMGLFLLGSGAAKREIAVFAQAGLSVNYSSVIEHIKTLSAENLSTVQQVVKKFMCSIAWDNINFAFRVESQRLTSKDHFDSGTTSTLIIQHDPDTNTPATHADMEKHGLMFTDGDLLTDSLVEKVESARRNSTGSIEGMKTAIRRFGLFHCKMSEARMEHTNLLGWTPMSVGWQTKKSAPWKQSHELLQMSLVAHVLDGFRIHCGHQHFDKLALEALMEEFNTVAKKVYQSLFTTAAFEEESEATDPDIVFMNNILYNRDVLYYWLLVKSIKSGDIGRVILVLRVWMICKYHFRDSWEIAREKLRVIYNAKGVNRSWEWLSMISDESLLETVVWDDEDEGDDEKYQPTPEDLEMDEEEPISMADELVDVAISIMDS</sequence>